<dbReference type="PANTHER" id="PTHR43011">
    <property type="entry name" value="IRON-SULFUR CLUSTER ASSEMBLY 2 HOMOLOG, MITOCHONDRIAL"/>
    <property type="match status" value="1"/>
</dbReference>
<feature type="binding site" evidence="4">
    <location>
        <position position="43"/>
    </location>
    <ligand>
        <name>iron-sulfur cluster</name>
        <dbReference type="ChEBI" id="CHEBI:30408"/>
    </ligand>
</feature>
<comment type="cofactor">
    <cofactor evidence="4">
        <name>iron-sulfur cluster</name>
        <dbReference type="ChEBI" id="CHEBI:30408"/>
    </cofactor>
    <text evidence="4">Binds 1 iron-sulfur cluster per subunit.</text>
</comment>
<evidence type="ECO:0000313" key="6">
    <source>
        <dbReference type="EMBL" id="URJ25237.1"/>
    </source>
</evidence>
<feature type="binding site" evidence="4">
    <location>
        <position position="107"/>
    </location>
    <ligand>
        <name>iron-sulfur cluster</name>
        <dbReference type="ChEBI" id="CHEBI:30408"/>
    </ligand>
</feature>
<proteinExistence type="inferred from homology"/>
<dbReference type="InterPro" id="IPR017870">
    <property type="entry name" value="FeS_cluster_insertion_CS"/>
</dbReference>
<comment type="subunit">
    <text evidence="4">Homodimer.</text>
</comment>
<keyword evidence="3 4" id="KW-0411">Iron-sulfur</keyword>
<evidence type="ECO:0000313" key="7">
    <source>
        <dbReference type="Proteomes" id="UP001056834"/>
    </source>
</evidence>
<dbReference type="NCBIfam" id="TIGR00049">
    <property type="entry name" value="iron-sulfur cluster assembly accessory protein"/>
    <property type="match status" value="1"/>
</dbReference>
<evidence type="ECO:0000256" key="4">
    <source>
        <dbReference type="HAMAP-Rule" id="MF_01380"/>
    </source>
</evidence>
<name>A0ABY4SV64_9ENTR</name>
<organism evidence="6 7">
    <name type="scientific">Candidatus Blochmannia ocreatus</name>
    <name type="common">nom. nud.</name>
    <dbReference type="NCBI Taxonomy" id="251538"/>
    <lineage>
        <taxon>Bacteria</taxon>
        <taxon>Pseudomonadati</taxon>
        <taxon>Pseudomonadota</taxon>
        <taxon>Gammaproteobacteria</taxon>
        <taxon>Enterobacterales</taxon>
        <taxon>Enterobacteriaceae</taxon>
        <taxon>ant endosymbionts</taxon>
        <taxon>Candidatus Blochmanniella</taxon>
    </lineage>
</organism>
<feature type="binding site" evidence="4">
    <location>
        <position position="109"/>
    </location>
    <ligand>
        <name>iron-sulfur cluster</name>
        <dbReference type="ChEBI" id="CHEBI:30408"/>
    </ligand>
</feature>
<keyword evidence="2 4" id="KW-0408">Iron</keyword>
<evidence type="ECO:0000259" key="5">
    <source>
        <dbReference type="Pfam" id="PF01521"/>
    </source>
</evidence>
<keyword evidence="1 4" id="KW-0479">Metal-binding</keyword>
<evidence type="ECO:0000256" key="1">
    <source>
        <dbReference type="ARBA" id="ARBA00022723"/>
    </source>
</evidence>
<keyword evidence="7" id="KW-1185">Reference proteome</keyword>
<dbReference type="SUPFAM" id="SSF89360">
    <property type="entry name" value="HesB-like domain"/>
    <property type="match status" value="1"/>
</dbReference>
<dbReference type="InterPro" id="IPR035903">
    <property type="entry name" value="HesB-like_dom_sf"/>
</dbReference>
<evidence type="ECO:0000256" key="2">
    <source>
        <dbReference type="ARBA" id="ARBA00023004"/>
    </source>
</evidence>
<accession>A0ABY4SV64</accession>
<dbReference type="EMBL" id="CP097762">
    <property type="protein sequence ID" value="URJ25237.1"/>
    <property type="molecule type" value="Genomic_DNA"/>
</dbReference>
<dbReference type="InterPro" id="IPR023063">
    <property type="entry name" value="ErpA_proteobact"/>
</dbReference>
<dbReference type="HAMAP" id="MF_01380">
    <property type="entry name" value="Fe_S_insert_ErpA"/>
    <property type="match status" value="1"/>
</dbReference>
<dbReference type="NCBIfam" id="NF010147">
    <property type="entry name" value="PRK13623.1"/>
    <property type="match status" value="1"/>
</dbReference>
<dbReference type="InterPro" id="IPR000361">
    <property type="entry name" value="ATAP_core_dom"/>
</dbReference>
<sequence>MKNDKNPTINLTENAINKIKFFIQKEKLKKNLKLRIYIIGGGCNGFQYGFILDNQISKDDYVIEHNGVGLIVDPMSLQYLLGGIIDYYEELKGAKFIVINPNAKITCSCGASFSI</sequence>
<dbReference type="Gene3D" id="2.60.300.12">
    <property type="entry name" value="HesB-like domain"/>
    <property type="match status" value="1"/>
</dbReference>
<comment type="similarity">
    <text evidence="4">Belongs to the HesB/IscA family.</text>
</comment>
<protein>
    <recommendedName>
        <fullName evidence="4">Iron-sulfur cluster insertion protein ErpA</fullName>
    </recommendedName>
</protein>
<dbReference type="RefSeq" id="WP_250223368.1">
    <property type="nucleotide sequence ID" value="NZ_CP097762.1"/>
</dbReference>
<evidence type="ECO:0000256" key="3">
    <source>
        <dbReference type="ARBA" id="ARBA00023014"/>
    </source>
</evidence>
<dbReference type="InterPro" id="IPR016092">
    <property type="entry name" value="ATAP"/>
</dbReference>
<dbReference type="Proteomes" id="UP001056834">
    <property type="component" value="Chromosome"/>
</dbReference>
<comment type="function">
    <text evidence="4">Required for insertion of 4Fe-4S clusters for at least IspG.</text>
</comment>
<dbReference type="PANTHER" id="PTHR43011:SF1">
    <property type="entry name" value="IRON-SULFUR CLUSTER ASSEMBLY 2 HOMOLOG, MITOCHONDRIAL"/>
    <property type="match status" value="1"/>
</dbReference>
<reference evidence="6" key="1">
    <citation type="submission" date="2022-05" db="EMBL/GenBank/DDBJ databases">
        <title>Impact of host demography and evolutionary history on endosymbiont molecular evolution: a test in carpenter ants (Genus Camponotus) and their Blochmannia endosymbionts.</title>
        <authorList>
            <person name="Manthey J.D."/>
            <person name="Giron J.C."/>
            <person name="Hruska J.P."/>
        </authorList>
    </citation>
    <scope>NUCLEOTIDE SEQUENCE</scope>
    <source>
        <strain evidence="6">C-006</strain>
    </source>
</reference>
<feature type="domain" description="Core" evidence="5">
    <location>
        <begin position="8"/>
        <end position="110"/>
    </location>
</feature>
<dbReference type="PROSITE" id="PS01152">
    <property type="entry name" value="HESB"/>
    <property type="match status" value="1"/>
</dbReference>
<gene>
    <name evidence="4 6" type="primary">erpA</name>
    <name evidence="6" type="ORF">M9405_00685</name>
</gene>
<dbReference type="Pfam" id="PF01521">
    <property type="entry name" value="Fe-S_biosyn"/>
    <property type="match status" value="1"/>
</dbReference>